<keyword evidence="1" id="KW-0223">Dioxygenase</keyword>
<accession>A0ACB9ZA56</accession>
<keyword evidence="1" id="KW-0560">Oxidoreductase</keyword>
<name>A0ACB9ZA56_9PEZI</name>
<sequence length="359" mass="37644">MASSRMKSWFPTTSYPLIVSAPMDFVTNPRLATEVTKAGGLGFIQGGRDFSPESPVLKKLDDQLVQARELLGLGKSAEEGGDPLPIGVAFVTYAASTRHFGETAVPILRRHRPAAVWLFGPSPAAPDTIRNVVKSLKSSDARWSPRVVVQVGSVAAAREAAAHGADVVVAQGTDAGGHQWASGAGVVSLAPEVADALRDGFPGREVAVWAAGGIADGRGVAAAMALGAEGAVLGTRYMVATESDAQEFKKRAILSTSDGGANTVKSQLHDHIQGNMSWPDVYDGRAIVTPSYEDHAAGVPLDENTERFKAAREGGDLSRMVTWSGTGVGLIREELPAAEITRRVREGALKAINGLKSSL</sequence>
<evidence type="ECO:0000313" key="1">
    <source>
        <dbReference type="EMBL" id="KAI4868426.1"/>
    </source>
</evidence>
<gene>
    <name evidence="1" type="ORF">F4820DRAFT_445090</name>
</gene>
<dbReference type="Proteomes" id="UP001497700">
    <property type="component" value="Unassembled WGS sequence"/>
</dbReference>
<evidence type="ECO:0000313" key="2">
    <source>
        <dbReference type="Proteomes" id="UP001497700"/>
    </source>
</evidence>
<proteinExistence type="predicted"/>
<reference evidence="1 2" key="1">
    <citation type="journal article" date="2022" name="New Phytol.">
        <title>Ecological generalism drives hyperdiversity of secondary metabolite gene clusters in xylarialean endophytes.</title>
        <authorList>
            <person name="Franco M.E.E."/>
            <person name="Wisecaver J.H."/>
            <person name="Arnold A.E."/>
            <person name="Ju Y.M."/>
            <person name="Slot J.C."/>
            <person name="Ahrendt S."/>
            <person name="Moore L.P."/>
            <person name="Eastman K.E."/>
            <person name="Scott K."/>
            <person name="Konkel Z."/>
            <person name="Mondo S.J."/>
            <person name="Kuo A."/>
            <person name="Hayes R.D."/>
            <person name="Haridas S."/>
            <person name="Andreopoulos B."/>
            <person name="Riley R."/>
            <person name="LaButti K."/>
            <person name="Pangilinan J."/>
            <person name="Lipzen A."/>
            <person name="Amirebrahimi M."/>
            <person name="Yan J."/>
            <person name="Adam C."/>
            <person name="Keymanesh K."/>
            <person name="Ng V."/>
            <person name="Louie K."/>
            <person name="Northen T."/>
            <person name="Drula E."/>
            <person name="Henrissat B."/>
            <person name="Hsieh H.M."/>
            <person name="Youens-Clark K."/>
            <person name="Lutzoni F."/>
            <person name="Miadlikowska J."/>
            <person name="Eastwood D.C."/>
            <person name="Hamelin R.C."/>
            <person name="Grigoriev I.V."/>
            <person name="U'Ren J.M."/>
        </authorList>
    </citation>
    <scope>NUCLEOTIDE SEQUENCE [LARGE SCALE GENOMIC DNA]</scope>
    <source>
        <strain evidence="1 2">CBS 119005</strain>
    </source>
</reference>
<comment type="caution">
    <text evidence="1">The sequence shown here is derived from an EMBL/GenBank/DDBJ whole genome shotgun (WGS) entry which is preliminary data.</text>
</comment>
<protein>
    <submittedName>
        <fullName evidence="1">FMN-dependent 2-nitropropane dioxygenase</fullName>
    </submittedName>
</protein>
<dbReference type="EMBL" id="MU393438">
    <property type="protein sequence ID" value="KAI4868426.1"/>
    <property type="molecule type" value="Genomic_DNA"/>
</dbReference>
<organism evidence="1 2">
    <name type="scientific">Hypoxylon rubiginosum</name>
    <dbReference type="NCBI Taxonomy" id="110542"/>
    <lineage>
        <taxon>Eukaryota</taxon>
        <taxon>Fungi</taxon>
        <taxon>Dikarya</taxon>
        <taxon>Ascomycota</taxon>
        <taxon>Pezizomycotina</taxon>
        <taxon>Sordariomycetes</taxon>
        <taxon>Xylariomycetidae</taxon>
        <taxon>Xylariales</taxon>
        <taxon>Hypoxylaceae</taxon>
        <taxon>Hypoxylon</taxon>
    </lineage>
</organism>
<keyword evidence="2" id="KW-1185">Reference proteome</keyword>